<dbReference type="Pfam" id="PF14559">
    <property type="entry name" value="TPR_19"/>
    <property type="match status" value="1"/>
</dbReference>
<keyword evidence="1" id="KW-0472">Membrane</keyword>
<accession>A0ABR8G3R2</accession>
<evidence type="ECO:0000256" key="1">
    <source>
        <dbReference type="SAM" id="Phobius"/>
    </source>
</evidence>
<keyword evidence="1" id="KW-0812">Transmembrane</keyword>
<evidence type="ECO:0000313" key="2">
    <source>
        <dbReference type="EMBL" id="MBD2597857.1"/>
    </source>
</evidence>
<dbReference type="InterPro" id="IPR011990">
    <property type="entry name" value="TPR-like_helical_dom_sf"/>
</dbReference>
<dbReference type="SUPFAM" id="SSF48452">
    <property type="entry name" value="TPR-like"/>
    <property type="match status" value="1"/>
</dbReference>
<keyword evidence="3" id="KW-1185">Reference proteome</keyword>
<gene>
    <name evidence="2" type="ORF">H6G74_26550</name>
</gene>
<dbReference type="EMBL" id="JACJTB010000052">
    <property type="protein sequence ID" value="MBD2597857.1"/>
    <property type="molecule type" value="Genomic_DNA"/>
</dbReference>
<dbReference type="Proteomes" id="UP000603457">
    <property type="component" value="Unassembled WGS sequence"/>
</dbReference>
<organism evidence="2 3">
    <name type="scientific">Nostoc spongiaeforme FACHB-130</name>
    <dbReference type="NCBI Taxonomy" id="1357510"/>
    <lineage>
        <taxon>Bacteria</taxon>
        <taxon>Bacillati</taxon>
        <taxon>Cyanobacteriota</taxon>
        <taxon>Cyanophyceae</taxon>
        <taxon>Nostocales</taxon>
        <taxon>Nostocaceae</taxon>
        <taxon>Nostoc</taxon>
    </lineage>
</organism>
<feature type="transmembrane region" description="Helical" evidence="1">
    <location>
        <begin position="21"/>
        <end position="43"/>
    </location>
</feature>
<dbReference type="Gene3D" id="1.25.40.10">
    <property type="entry name" value="Tetratricopeptide repeat domain"/>
    <property type="match status" value="1"/>
</dbReference>
<dbReference type="RefSeq" id="WP_190970480.1">
    <property type="nucleotide sequence ID" value="NZ_JACJTB010000052.1"/>
</dbReference>
<keyword evidence="1" id="KW-1133">Transmembrane helix</keyword>
<name>A0ABR8G3R2_9NOSO</name>
<comment type="caution">
    <text evidence="2">The sequence shown here is derived from an EMBL/GenBank/DDBJ whole genome shotgun (WGS) entry which is preliminary data.</text>
</comment>
<protein>
    <submittedName>
        <fullName evidence="2">Tetratricopeptide repeat protein</fullName>
    </submittedName>
</protein>
<sequence length="128" mass="14308">MSSSGDDYIISRQRKIDRKKRILTVVGLASFVGSTVFGVISGIPQAHQQAQTKSVSVESSLQEQARGYELVLQREPNNQAALEKLAIARVHLKDPKGAIEIMEKLVKLHPDRQDYKTVLEQVKKQQGK</sequence>
<evidence type="ECO:0000313" key="3">
    <source>
        <dbReference type="Proteomes" id="UP000603457"/>
    </source>
</evidence>
<proteinExistence type="predicted"/>
<reference evidence="2 3" key="1">
    <citation type="journal article" date="2020" name="ISME J.">
        <title>Comparative genomics reveals insights into cyanobacterial evolution and habitat adaptation.</title>
        <authorList>
            <person name="Chen M.Y."/>
            <person name="Teng W.K."/>
            <person name="Zhao L."/>
            <person name="Hu C.X."/>
            <person name="Zhou Y.K."/>
            <person name="Han B.P."/>
            <person name="Song L.R."/>
            <person name="Shu W.S."/>
        </authorList>
    </citation>
    <scope>NUCLEOTIDE SEQUENCE [LARGE SCALE GENOMIC DNA]</scope>
    <source>
        <strain evidence="2 3">FACHB-130</strain>
    </source>
</reference>